<dbReference type="Proteomes" id="UP000639338">
    <property type="component" value="Unassembled WGS sequence"/>
</dbReference>
<comment type="caution">
    <text evidence="1">The sequence shown here is derived from an EMBL/GenBank/DDBJ whole genome shotgun (WGS) entry which is preliminary data.</text>
</comment>
<gene>
    <name evidence="1" type="ORF">HCN44_004722</name>
</gene>
<reference evidence="1 2" key="1">
    <citation type="submission" date="2020-08" db="EMBL/GenBank/DDBJ databases">
        <title>Aphidius gifuensis genome sequencing and assembly.</title>
        <authorList>
            <person name="Du Z."/>
        </authorList>
    </citation>
    <scope>NUCLEOTIDE SEQUENCE [LARGE SCALE GENOMIC DNA]</scope>
    <source>
        <strain evidence="1">YNYX2018</strain>
        <tissue evidence="1">Adults</tissue>
    </source>
</reference>
<protein>
    <submittedName>
        <fullName evidence="1">Uncharacterized protein</fullName>
    </submittedName>
</protein>
<evidence type="ECO:0000313" key="2">
    <source>
        <dbReference type="Proteomes" id="UP000639338"/>
    </source>
</evidence>
<evidence type="ECO:0000313" key="1">
    <source>
        <dbReference type="EMBL" id="KAF7995250.1"/>
    </source>
</evidence>
<dbReference type="AlphaFoldDB" id="A0A834XXC6"/>
<organism evidence="1 2">
    <name type="scientific">Aphidius gifuensis</name>
    <name type="common">Parasitoid wasp</name>
    <dbReference type="NCBI Taxonomy" id="684658"/>
    <lineage>
        <taxon>Eukaryota</taxon>
        <taxon>Metazoa</taxon>
        <taxon>Ecdysozoa</taxon>
        <taxon>Arthropoda</taxon>
        <taxon>Hexapoda</taxon>
        <taxon>Insecta</taxon>
        <taxon>Pterygota</taxon>
        <taxon>Neoptera</taxon>
        <taxon>Endopterygota</taxon>
        <taxon>Hymenoptera</taxon>
        <taxon>Apocrita</taxon>
        <taxon>Ichneumonoidea</taxon>
        <taxon>Braconidae</taxon>
        <taxon>Aphidiinae</taxon>
        <taxon>Aphidius</taxon>
    </lineage>
</organism>
<accession>A0A834XXC6</accession>
<proteinExistence type="predicted"/>
<keyword evidence="2" id="KW-1185">Reference proteome</keyword>
<dbReference type="EMBL" id="JACMRX010000002">
    <property type="protein sequence ID" value="KAF7995250.1"/>
    <property type="molecule type" value="Genomic_DNA"/>
</dbReference>
<name>A0A834XXC6_APHGI</name>
<sequence length="84" mass="9161">MKVDGNMTSGIWQFSMSQKIAVGVDDDDDDSGFTTLPTAMNSTSLQPLKNWFLMPCATAALDTFFGNRQFSKSQMTPIGGNDDD</sequence>